<proteinExistence type="inferred from homology"/>
<dbReference type="Pfam" id="PF00011">
    <property type="entry name" value="HSP20"/>
    <property type="match status" value="1"/>
</dbReference>
<dbReference type="EMBL" id="JBFXLQ010000042">
    <property type="protein sequence ID" value="KAL2864237.1"/>
    <property type="molecule type" value="Genomic_DNA"/>
</dbReference>
<feature type="domain" description="SHSP" evidence="3">
    <location>
        <begin position="1"/>
        <end position="64"/>
    </location>
</feature>
<dbReference type="Proteomes" id="UP001610432">
    <property type="component" value="Unassembled WGS sequence"/>
</dbReference>
<sequence length="64" mass="7164">MQPRDGAEGSWWSMERSTGDLRRLFRFASPVDWDRVLATLKNGVLSITIPKAEAASTGKRTDVK</sequence>
<evidence type="ECO:0000259" key="3">
    <source>
        <dbReference type="PROSITE" id="PS01031"/>
    </source>
</evidence>
<dbReference type="PROSITE" id="PS01031">
    <property type="entry name" value="SHSP"/>
    <property type="match status" value="1"/>
</dbReference>
<comment type="similarity">
    <text evidence="1 2">Belongs to the small heat shock protein (HSP20) family.</text>
</comment>
<evidence type="ECO:0000313" key="4">
    <source>
        <dbReference type="EMBL" id="KAL2864237.1"/>
    </source>
</evidence>
<dbReference type="Gene3D" id="2.60.40.790">
    <property type="match status" value="1"/>
</dbReference>
<dbReference type="SUPFAM" id="SSF49764">
    <property type="entry name" value="HSP20-like chaperones"/>
    <property type="match status" value="1"/>
</dbReference>
<evidence type="ECO:0000313" key="5">
    <source>
        <dbReference type="Proteomes" id="UP001610432"/>
    </source>
</evidence>
<evidence type="ECO:0000256" key="2">
    <source>
        <dbReference type="RuleBase" id="RU003616"/>
    </source>
</evidence>
<name>A0ABR4LLJ1_9EURO</name>
<dbReference type="RefSeq" id="XP_070883216.1">
    <property type="nucleotide sequence ID" value="XM_071029894.1"/>
</dbReference>
<dbReference type="GeneID" id="98144966"/>
<keyword evidence="5" id="KW-1185">Reference proteome</keyword>
<protein>
    <recommendedName>
        <fullName evidence="3">SHSP domain-containing protein</fullName>
    </recommendedName>
</protein>
<dbReference type="InterPro" id="IPR002068">
    <property type="entry name" value="A-crystallin/Hsp20_dom"/>
</dbReference>
<accession>A0ABR4LLJ1</accession>
<evidence type="ECO:0000256" key="1">
    <source>
        <dbReference type="PROSITE-ProRule" id="PRU00285"/>
    </source>
</evidence>
<dbReference type="InterPro" id="IPR008978">
    <property type="entry name" value="HSP20-like_chaperone"/>
</dbReference>
<gene>
    <name evidence="4" type="ORF">BJX67DRAFT_361615</name>
</gene>
<organism evidence="4 5">
    <name type="scientific">Aspergillus lucknowensis</name>
    <dbReference type="NCBI Taxonomy" id="176173"/>
    <lineage>
        <taxon>Eukaryota</taxon>
        <taxon>Fungi</taxon>
        <taxon>Dikarya</taxon>
        <taxon>Ascomycota</taxon>
        <taxon>Pezizomycotina</taxon>
        <taxon>Eurotiomycetes</taxon>
        <taxon>Eurotiomycetidae</taxon>
        <taxon>Eurotiales</taxon>
        <taxon>Aspergillaceae</taxon>
        <taxon>Aspergillus</taxon>
        <taxon>Aspergillus subgen. Nidulantes</taxon>
    </lineage>
</organism>
<reference evidence="4 5" key="1">
    <citation type="submission" date="2024-07" db="EMBL/GenBank/DDBJ databases">
        <title>Section-level genome sequencing and comparative genomics of Aspergillus sections Usti and Cavernicolus.</title>
        <authorList>
            <consortium name="Lawrence Berkeley National Laboratory"/>
            <person name="Nybo J.L."/>
            <person name="Vesth T.C."/>
            <person name="Theobald S."/>
            <person name="Frisvad J.C."/>
            <person name="Larsen T.O."/>
            <person name="Kjaerboelling I."/>
            <person name="Rothschild-Mancinelli K."/>
            <person name="Lyhne E.K."/>
            <person name="Kogle M.E."/>
            <person name="Barry K."/>
            <person name="Clum A."/>
            <person name="Na H."/>
            <person name="Ledsgaard L."/>
            <person name="Lin J."/>
            <person name="Lipzen A."/>
            <person name="Kuo A."/>
            <person name="Riley R."/>
            <person name="Mondo S."/>
            <person name="Labutti K."/>
            <person name="Haridas S."/>
            <person name="Pangalinan J."/>
            <person name="Salamov A.A."/>
            <person name="Simmons B.A."/>
            <person name="Magnuson J.K."/>
            <person name="Chen J."/>
            <person name="Drula E."/>
            <person name="Henrissat B."/>
            <person name="Wiebenga A."/>
            <person name="Lubbers R.J."/>
            <person name="Gomes A.C."/>
            <person name="Macurrencykelacurrency M.R."/>
            <person name="Stajich J."/>
            <person name="Grigoriev I.V."/>
            <person name="Mortensen U.H."/>
            <person name="De Vries R.P."/>
            <person name="Baker S.E."/>
            <person name="Andersen M.R."/>
        </authorList>
    </citation>
    <scope>NUCLEOTIDE SEQUENCE [LARGE SCALE GENOMIC DNA]</scope>
    <source>
        <strain evidence="4 5">CBS 449.75</strain>
    </source>
</reference>
<comment type="caution">
    <text evidence="4">The sequence shown here is derived from an EMBL/GenBank/DDBJ whole genome shotgun (WGS) entry which is preliminary data.</text>
</comment>
<dbReference type="CDD" id="cd06464">
    <property type="entry name" value="ACD_sHsps-like"/>
    <property type="match status" value="1"/>
</dbReference>